<dbReference type="EMBL" id="JBHTBS010000002">
    <property type="protein sequence ID" value="MFC7336382.1"/>
    <property type="molecule type" value="Genomic_DNA"/>
</dbReference>
<evidence type="ECO:0000313" key="3">
    <source>
        <dbReference type="EMBL" id="MFC7336382.1"/>
    </source>
</evidence>
<dbReference type="PANTHER" id="PTHR44103:SF1">
    <property type="entry name" value="PROPROTEIN CONVERTASE P"/>
    <property type="match status" value="1"/>
</dbReference>
<proteinExistence type="predicted"/>
<dbReference type="Proteomes" id="UP001596472">
    <property type="component" value="Unassembled WGS sequence"/>
</dbReference>
<dbReference type="InterPro" id="IPR013517">
    <property type="entry name" value="FG-GAP"/>
</dbReference>
<name>A0ABW2L221_9BACT</name>
<evidence type="ECO:0000256" key="1">
    <source>
        <dbReference type="ARBA" id="ARBA00022729"/>
    </source>
</evidence>
<accession>A0ABW2L221</accession>
<comment type="caution">
    <text evidence="3">The sequence shown here is derived from an EMBL/GenBank/DDBJ whole genome shotgun (WGS) entry which is preliminary data.</text>
</comment>
<organism evidence="3 4">
    <name type="scientific">Haloferula chungangensis</name>
    <dbReference type="NCBI Taxonomy" id="1048331"/>
    <lineage>
        <taxon>Bacteria</taxon>
        <taxon>Pseudomonadati</taxon>
        <taxon>Verrucomicrobiota</taxon>
        <taxon>Verrucomicrobiia</taxon>
        <taxon>Verrucomicrobiales</taxon>
        <taxon>Verrucomicrobiaceae</taxon>
        <taxon>Haloferula</taxon>
    </lineage>
</organism>
<protein>
    <submittedName>
        <fullName evidence="3">FG-GAP repeat domain-containing protein</fullName>
    </submittedName>
</protein>
<feature type="chain" id="PRO_5046439729" evidence="2">
    <location>
        <begin position="22"/>
        <end position="664"/>
    </location>
</feature>
<dbReference type="InterPro" id="IPR028994">
    <property type="entry name" value="Integrin_alpha_N"/>
</dbReference>
<dbReference type="SUPFAM" id="SSF69318">
    <property type="entry name" value="Integrin alpha N-terminal domain"/>
    <property type="match status" value="1"/>
</dbReference>
<feature type="signal peptide" evidence="2">
    <location>
        <begin position="1"/>
        <end position="21"/>
    </location>
</feature>
<sequence>MFPVKKLILAALLVTASEAPAVINVGLQPADLFESRYDRVLILTIDAIDTTAGTISCKVDKALKGQAAANDITLKFDPSLNAVLAGAVADGDIKVGDPVAVFAGRKRRSGDFMLYANAFYLGSATTPGEWSITATSAEMAGSDGEQIGTLAGTWNGSTERLVQMLEDIAAGRDHFPRKAYVRFKEDQLLTKLDGPVNAVAAFDLEGDGDEDIIACSSEGDRIFLQTDPMKFIDATEHLGIESSSVSCAIADVDGDGLNDLLTGATLHLGKFENNRFGFSKSDLLPESLSENLKTATFAEIDGDGFPDILASIVGGGVRVFKNPGEAGGKFTDVSEAMGLLKPECGAGSNGYVTPGDWNGDHRTDLFLASGPGYLLVQNDAGQFGPVHHGIDFKFTVGIDETPGITGAGVFLPLIEPGKLELLVPMEESWLIVHNDNGKPTDITRWGNEISEGSNDHLSSIAEDLNLDGHVDFFTVSRADNGHNRFIINRGYGSFMLAPTHKHYEHVFKGPANERGGYASATADLNDDGAPDLVIGNAHGEVTIILNDTLEARTPIEHPPTEIARLEKVRLLQVRCLGRKGLVGASVQVLDANGRTVARRDIGSNVSSGSLSSARVTLAIREPGKYQLKVRFSDGLEKIQEVDLSEQARVTVDLERGDSVESDEF</sequence>
<evidence type="ECO:0000256" key="2">
    <source>
        <dbReference type="SAM" id="SignalP"/>
    </source>
</evidence>
<reference evidence="4" key="1">
    <citation type="journal article" date="2019" name="Int. J. Syst. Evol. Microbiol.">
        <title>The Global Catalogue of Microorganisms (GCM) 10K type strain sequencing project: providing services to taxonomists for standard genome sequencing and annotation.</title>
        <authorList>
            <consortium name="The Broad Institute Genomics Platform"/>
            <consortium name="The Broad Institute Genome Sequencing Center for Infectious Disease"/>
            <person name="Wu L."/>
            <person name="Ma J."/>
        </authorList>
    </citation>
    <scope>NUCLEOTIDE SEQUENCE [LARGE SCALE GENOMIC DNA]</scope>
    <source>
        <strain evidence="4">CGMCC 4.1467</strain>
    </source>
</reference>
<dbReference type="RefSeq" id="WP_379709503.1">
    <property type="nucleotide sequence ID" value="NZ_JBHTBS010000002.1"/>
</dbReference>
<dbReference type="PANTHER" id="PTHR44103">
    <property type="entry name" value="PROPROTEIN CONVERTASE P"/>
    <property type="match status" value="1"/>
</dbReference>
<keyword evidence="4" id="KW-1185">Reference proteome</keyword>
<dbReference type="Gene3D" id="2.130.10.130">
    <property type="entry name" value="Integrin alpha, N-terminal"/>
    <property type="match status" value="2"/>
</dbReference>
<keyword evidence="1 2" id="KW-0732">Signal</keyword>
<evidence type="ECO:0000313" key="4">
    <source>
        <dbReference type="Proteomes" id="UP001596472"/>
    </source>
</evidence>
<dbReference type="Pfam" id="PF13517">
    <property type="entry name" value="FG-GAP_3"/>
    <property type="match status" value="3"/>
</dbReference>
<gene>
    <name evidence="3" type="ORF">ACFQY0_04265</name>
</gene>